<protein>
    <submittedName>
        <fullName evidence="1">Uncharacterized protein</fullName>
    </submittedName>
</protein>
<name>A0A2T2WPA1_9FIRM</name>
<gene>
    <name evidence="1" type="ORF">C7B45_00145</name>
</gene>
<proteinExistence type="predicted"/>
<dbReference type="EMBL" id="PXYV01000001">
    <property type="protein sequence ID" value="PSR24067.1"/>
    <property type="molecule type" value="Genomic_DNA"/>
</dbReference>
<accession>A0A2T2WPA1</accession>
<dbReference type="AlphaFoldDB" id="A0A2T2WPA1"/>
<reference evidence="1 2" key="1">
    <citation type="journal article" date="2014" name="BMC Genomics">
        <title>Comparison of environmental and isolate Sulfobacillus genomes reveals diverse carbon, sulfur, nitrogen, and hydrogen metabolisms.</title>
        <authorList>
            <person name="Justice N.B."/>
            <person name="Norman A."/>
            <person name="Brown C.T."/>
            <person name="Singh A."/>
            <person name="Thomas B.C."/>
            <person name="Banfield J.F."/>
        </authorList>
    </citation>
    <scope>NUCLEOTIDE SEQUENCE [LARGE SCALE GENOMIC DNA]</scope>
    <source>
        <strain evidence="1">AMDSBA3</strain>
    </source>
</reference>
<organism evidence="1 2">
    <name type="scientific">Sulfobacillus acidophilus</name>
    <dbReference type="NCBI Taxonomy" id="53633"/>
    <lineage>
        <taxon>Bacteria</taxon>
        <taxon>Bacillati</taxon>
        <taxon>Bacillota</taxon>
        <taxon>Clostridia</taxon>
        <taxon>Eubacteriales</taxon>
        <taxon>Clostridiales Family XVII. Incertae Sedis</taxon>
        <taxon>Sulfobacillus</taxon>
    </lineage>
</organism>
<evidence type="ECO:0000313" key="2">
    <source>
        <dbReference type="Proteomes" id="UP000241848"/>
    </source>
</evidence>
<evidence type="ECO:0000313" key="1">
    <source>
        <dbReference type="EMBL" id="PSR24067.1"/>
    </source>
</evidence>
<comment type="caution">
    <text evidence="1">The sequence shown here is derived from an EMBL/GenBank/DDBJ whole genome shotgun (WGS) entry which is preliminary data.</text>
</comment>
<dbReference type="Proteomes" id="UP000241848">
    <property type="component" value="Unassembled WGS sequence"/>
</dbReference>
<sequence>MVKKSLGIVVLMAVMVVVPRHLGPTRIVQVSPMMRIGAREMGTTSPGTAFDLTLTAWPVKMINRGLRLTPHRGVHKPVQTTLEVGVMR</sequence>